<evidence type="ECO:0000313" key="3">
    <source>
        <dbReference type="Proteomes" id="UP001501490"/>
    </source>
</evidence>
<sequence length="101" mass="11588">MRIRRRKPWVRLRRRLLGWKVRLLTGKLRNRRSMALQRGRRTDGDLLTVRGSAKRVKPPRTYAPGRAAQPVATDPADRVNATRRRPAGISAATLHDALRDC</sequence>
<name>A0ABP6ZYN2_9ACTN</name>
<comment type="caution">
    <text evidence="2">The sequence shown here is derived from an EMBL/GenBank/DDBJ whole genome shotgun (WGS) entry which is preliminary data.</text>
</comment>
<accession>A0ABP6ZYN2</accession>
<feature type="region of interest" description="Disordered" evidence="1">
    <location>
        <begin position="36"/>
        <end position="86"/>
    </location>
</feature>
<gene>
    <name evidence="2" type="ORF">GCM10022236_25800</name>
</gene>
<keyword evidence="3" id="KW-1185">Reference proteome</keyword>
<evidence type="ECO:0000313" key="2">
    <source>
        <dbReference type="EMBL" id="GAA3622271.1"/>
    </source>
</evidence>
<proteinExistence type="predicted"/>
<evidence type="ECO:0000256" key="1">
    <source>
        <dbReference type="SAM" id="MobiDB-lite"/>
    </source>
</evidence>
<dbReference type="Proteomes" id="UP001501490">
    <property type="component" value="Unassembled WGS sequence"/>
</dbReference>
<dbReference type="EMBL" id="BAABAB010000017">
    <property type="protein sequence ID" value="GAA3622271.1"/>
    <property type="molecule type" value="Genomic_DNA"/>
</dbReference>
<protein>
    <submittedName>
        <fullName evidence="2">Uncharacterized protein</fullName>
    </submittedName>
</protein>
<organism evidence="2 3">
    <name type="scientific">Microlunatus ginsengisoli</name>
    <dbReference type="NCBI Taxonomy" id="363863"/>
    <lineage>
        <taxon>Bacteria</taxon>
        <taxon>Bacillati</taxon>
        <taxon>Actinomycetota</taxon>
        <taxon>Actinomycetes</taxon>
        <taxon>Propionibacteriales</taxon>
        <taxon>Propionibacteriaceae</taxon>
        <taxon>Microlunatus</taxon>
    </lineage>
</organism>
<reference evidence="3" key="1">
    <citation type="journal article" date="2019" name="Int. J. Syst. Evol. Microbiol.">
        <title>The Global Catalogue of Microorganisms (GCM) 10K type strain sequencing project: providing services to taxonomists for standard genome sequencing and annotation.</title>
        <authorList>
            <consortium name="The Broad Institute Genomics Platform"/>
            <consortium name="The Broad Institute Genome Sequencing Center for Infectious Disease"/>
            <person name="Wu L."/>
            <person name="Ma J."/>
        </authorList>
    </citation>
    <scope>NUCLEOTIDE SEQUENCE [LARGE SCALE GENOMIC DNA]</scope>
    <source>
        <strain evidence="3">JCM 16929</strain>
    </source>
</reference>